<dbReference type="EC" id="2.8.1.-" evidence="5"/>
<feature type="active site" description="Cysteine persulfide intermediate" evidence="5">
    <location>
        <position position="78"/>
    </location>
</feature>
<keyword evidence="3 5" id="KW-0963">Cytoplasm</keyword>
<sequence length="128" mass="14500">MNYTILVTGSAYGRQNASTALLFCQSLVKTDHVLHSIFFYGDGVSNANKMIKPATDEFNLIAGWQKLHKKYKVKLYVCSSAAFRRGVIEDEQKINMRIKQGNLALFFEMTGLLELANSIKVCDRIIQF</sequence>
<dbReference type="RefSeq" id="WP_158364839.1">
    <property type="nucleotide sequence ID" value="NZ_CP034900.1"/>
</dbReference>
<dbReference type="EMBL" id="CP034900">
    <property type="protein sequence ID" value="QCI16266.1"/>
    <property type="molecule type" value="Genomic_DNA"/>
</dbReference>
<evidence type="ECO:0000256" key="1">
    <source>
        <dbReference type="ARBA" id="ARBA00004496"/>
    </source>
</evidence>
<evidence type="ECO:0000256" key="3">
    <source>
        <dbReference type="ARBA" id="ARBA00022490"/>
    </source>
</evidence>
<protein>
    <recommendedName>
        <fullName evidence="5">Sulfurtransferase TusD</fullName>
        <ecNumber evidence="5">2.8.1.-</ecNumber>
    </recommendedName>
    <alternativeName>
        <fullName evidence="5">tRNA 2-thiouridine synthesizing protein D</fullName>
    </alternativeName>
</protein>
<evidence type="ECO:0000256" key="2">
    <source>
        <dbReference type="ARBA" id="ARBA00007067"/>
    </source>
</evidence>
<dbReference type="HAMAP" id="MF_00390">
    <property type="entry name" value="Thiourid_synth_D"/>
    <property type="match status" value="1"/>
</dbReference>
<proteinExistence type="inferred from homology"/>
<dbReference type="SUPFAM" id="SSF75169">
    <property type="entry name" value="DsrEFH-like"/>
    <property type="match status" value="1"/>
</dbReference>
<evidence type="ECO:0000256" key="4">
    <source>
        <dbReference type="ARBA" id="ARBA00022679"/>
    </source>
</evidence>
<dbReference type="Proteomes" id="UP000298654">
    <property type="component" value="Chromosome"/>
</dbReference>
<dbReference type="AlphaFoldDB" id="A0A4D6XGA5"/>
<evidence type="ECO:0000256" key="5">
    <source>
        <dbReference type="HAMAP-Rule" id="MF_00390"/>
    </source>
</evidence>
<dbReference type="GO" id="GO:0016783">
    <property type="term" value="F:sulfurtransferase activity"/>
    <property type="evidence" value="ECO:0007669"/>
    <property type="project" value="UniProtKB-UniRule"/>
</dbReference>
<accession>A0A4D6XGA5</accession>
<comment type="function">
    <text evidence="5">Part of a sulfur-relay system required for 2-thiolation of 5-methylaminomethyl-2-thiouridine (mnm(5)s(2)U) at tRNA wobble positions. Accepts sulfur from TusA and transfers it in turn to TusE.</text>
</comment>
<dbReference type="GO" id="GO:1990228">
    <property type="term" value="C:sulfurtransferase complex"/>
    <property type="evidence" value="ECO:0007669"/>
    <property type="project" value="TreeGrafter"/>
</dbReference>
<dbReference type="NCBIfam" id="TIGR03012">
    <property type="entry name" value="sulf_tusD_dsrE"/>
    <property type="match status" value="1"/>
</dbReference>
<dbReference type="PANTHER" id="PTHR34874:SF3">
    <property type="entry name" value="SULFURTRANSFERASE TUSD"/>
    <property type="match status" value="1"/>
</dbReference>
<dbReference type="NCBIfam" id="NF001237">
    <property type="entry name" value="PRK00207.1"/>
    <property type="match status" value="1"/>
</dbReference>
<dbReference type="Pfam" id="PF02635">
    <property type="entry name" value="DsrE"/>
    <property type="match status" value="1"/>
</dbReference>
<reference evidence="6 7" key="2">
    <citation type="submission" date="2019-05" db="EMBL/GenBank/DDBJ databases">
        <title>Genome evolution of the obligate endosymbiont Buchnera aphidicola.</title>
        <authorList>
            <person name="Moran N.A."/>
        </authorList>
    </citation>
    <scope>NUCLEOTIDE SEQUENCE [LARGE SCALE GENOMIC DNA]</scope>
    <source>
        <strain evidence="6 7">Aar</strain>
    </source>
</reference>
<dbReference type="InterPro" id="IPR027396">
    <property type="entry name" value="DsrEFH-like"/>
</dbReference>
<gene>
    <name evidence="5 6" type="primary">tusD</name>
    <name evidence="6" type="ORF">D9V59_02670</name>
</gene>
<comment type="similarity">
    <text evidence="2 5">Belongs to the DsrE/TusD family.</text>
</comment>
<dbReference type="GO" id="GO:0002143">
    <property type="term" value="P:tRNA wobble position uridine thiolation"/>
    <property type="evidence" value="ECO:0007669"/>
    <property type="project" value="TreeGrafter"/>
</dbReference>
<dbReference type="OrthoDB" id="9787483at2"/>
<dbReference type="InterPro" id="IPR017463">
    <property type="entry name" value="Sulphur_relay_TusD/DsrE"/>
</dbReference>
<dbReference type="Gene3D" id="3.40.1260.10">
    <property type="entry name" value="DsrEFH-like"/>
    <property type="match status" value="1"/>
</dbReference>
<dbReference type="PANTHER" id="PTHR34874">
    <property type="entry name" value="PROTEIN YCHN"/>
    <property type="match status" value="1"/>
</dbReference>
<reference evidence="6 7" key="1">
    <citation type="submission" date="2018-12" db="EMBL/GenBank/DDBJ databases">
        <authorList>
            <person name="Chong R.A."/>
        </authorList>
    </citation>
    <scope>NUCLEOTIDE SEQUENCE [LARGE SCALE GENOMIC DNA]</scope>
    <source>
        <strain evidence="6 7">Aar</strain>
    </source>
</reference>
<dbReference type="GO" id="GO:0097163">
    <property type="term" value="F:sulfur carrier activity"/>
    <property type="evidence" value="ECO:0007669"/>
    <property type="project" value="TreeGrafter"/>
</dbReference>
<evidence type="ECO:0000313" key="7">
    <source>
        <dbReference type="Proteomes" id="UP000298654"/>
    </source>
</evidence>
<keyword evidence="5" id="KW-0819">tRNA processing</keyword>
<name>A0A4D6XGA5_9GAMM</name>
<dbReference type="InterPro" id="IPR003787">
    <property type="entry name" value="Sulphur_relay_DsrE/F-like"/>
</dbReference>
<evidence type="ECO:0000313" key="6">
    <source>
        <dbReference type="EMBL" id="QCI16266.1"/>
    </source>
</evidence>
<keyword evidence="4 5" id="KW-0808">Transferase</keyword>
<comment type="subcellular location">
    <subcellularLocation>
        <location evidence="1 5">Cytoplasm</location>
    </subcellularLocation>
</comment>
<organism evidence="6 7">
    <name type="scientific">Buchnera aphidicola</name>
    <name type="common">Artemisaphis artemisicola</name>
    <dbReference type="NCBI Taxonomy" id="1241836"/>
    <lineage>
        <taxon>Bacteria</taxon>
        <taxon>Pseudomonadati</taxon>
        <taxon>Pseudomonadota</taxon>
        <taxon>Gammaproteobacteria</taxon>
        <taxon>Enterobacterales</taxon>
        <taxon>Erwiniaceae</taxon>
        <taxon>Buchnera</taxon>
    </lineage>
</organism>
<comment type="subunit">
    <text evidence="5">Heterohexamer, formed by a dimer of trimers. The hexameric TusBCD complex contains 2 copies each of TusB, TusC and TusD. The TusBCD complex interacts with TusE.</text>
</comment>